<keyword evidence="1" id="KW-0812">Transmembrane</keyword>
<organism evidence="2 3">
    <name type="scientific">Isachenkonia alkalipeptolytica</name>
    <dbReference type="NCBI Taxonomy" id="2565777"/>
    <lineage>
        <taxon>Bacteria</taxon>
        <taxon>Bacillati</taxon>
        <taxon>Bacillota</taxon>
        <taxon>Clostridia</taxon>
        <taxon>Eubacteriales</taxon>
        <taxon>Clostridiaceae</taxon>
        <taxon>Isachenkonia</taxon>
    </lineage>
</organism>
<gene>
    <name evidence="2" type="ORF">ISALK_13365</name>
</gene>
<keyword evidence="3" id="KW-1185">Reference proteome</keyword>
<sequence>MNDNRKLAKYVGILFIGILLTHKLPYDTYTIIEYIIRPVSFKGGRLYLSGLIPLVIIIFALRGLFKLERFENNNKVLIVIAVIVLVMPIMRWTLDTTRTAYHLLNQHELKTLDIVDANIRLSGSEEEAIVTVKLEVIDYGRGENRFNVRMYLPKTLREHTGKEFYDFKNNYRTYGRRNQKVIEEQIIIDLEDQAAHRNLFDSRWFKEDIEYKLYNEKESIKVINRGF</sequence>
<comment type="caution">
    <text evidence="2">The sequence shown here is derived from an EMBL/GenBank/DDBJ whole genome shotgun (WGS) entry which is preliminary data.</text>
</comment>
<dbReference type="Proteomes" id="UP000449710">
    <property type="component" value="Unassembled WGS sequence"/>
</dbReference>
<proteinExistence type="predicted"/>
<evidence type="ECO:0000313" key="3">
    <source>
        <dbReference type="Proteomes" id="UP000449710"/>
    </source>
</evidence>
<keyword evidence="1" id="KW-0472">Membrane</keyword>
<feature type="transmembrane region" description="Helical" evidence="1">
    <location>
        <begin position="76"/>
        <end position="94"/>
    </location>
</feature>
<feature type="transmembrane region" description="Helical" evidence="1">
    <location>
        <begin position="7"/>
        <end position="26"/>
    </location>
</feature>
<name>A0AA43XME6_9CLOT</name>
<protein>
    <submittedName>
        <fullName evidence="2">Uncharacterized protein</fullName>
    </submittedName>
</protein>
<dbReference type="EMBL" id="SUMG01000026">
    <property type="protein sequence ID" value="NBG89478.1"/>
    <property type="molecule type" value="Genomic_DNA"/>
</dbReference>
<feature type="transmembrane region" description="Helical" evidence="1">
    <location>
        <begin position="46"/>
        <end position="64"/>
    </location>
</feature>
<keyword evidence="1" id="KW-1133">Transmembrane helix</keyword>
<evidence type="ECO:0000313" key="2">
    <source>
        <dbReference type="EMBL" id="NBG89478.1"/>
    </source>
</evidence>
<dbReference type="AlphaFoldDB" id="A0AA43XME6"/>
<dbReference type="RefSeq" id="WP_160723189.1">
    <property type="nucleotide sequence ID" value="NZ_SUMG01000026.1"/>
</dbReference>
<evidence type="ECO:0000256" key="1">
    <source>
        <dbReference type="SAM" id="Phobius"/>
    </source>
</evidence>
<reference evidence="2 3" key="1">
    <citation type="submission" date="2019-04" db="EMBL/GenBank/DDBJ databases">
        <title>Isachenkonia alkalipeptolytica gen. nov. sp. nov. a new anaerobic, alkiliphilic organothrophic bacterium capable to reduce synthesized ferrihydrite isolated from a soda lake.</title>
        <authorList>
            <person name="Toshchakov S.V."/>
            <person name="Zavarzina D.G."/>
            <person name="Zhilina T.N."/>
            <person name="Kostrikina N.A."/>
            <person name="Kublanov I.V."/>
        </authorList>
    </citation>
    <scope>NUCLEOTIDE SEQUENCE [LARGE SCALE GENOMIC DNA]</scope>
    <source>
        <strain evidence="2 3">Z-1701</strain>
    </source>
</reference>
<accession>A0AA43XME6</accession>